<evidence type="ECO:0000313" key="2">
    <source>
        <dbReference type="Proteomes" id="UP001165541"/>
    </source>
</evidence>
<sequence length="89" mass="9674">MNVHMINAQIRSIPRMDAETAADLVNCIACEFKAKKFNIAPSVAAHIQESLDYAASLLAEEAADLSLEDLDAAMREKRQDEALAVSLGK</sequence>
<keyword evidence="2" id="KW-1185">Reference proteome</keyword>
<protein>
    <submittedName>
        <fullName evidence="1">Uncharacterized protein</fullName>
    </submittedName>
</protein>
<name>A0ABT0YWF1_9BURK</name>
<dbReference type="EMBL" id="JAMKFE010000027">
    <property type="protein sequence ID" value="MCM5682933.1"/>
    <property type="molecule type" value="Genomic_DNA"/>
</dbReference>
<evidence type="ECO:0000313" key="1">
    <source>
        <dbReference type="EMBL" id="MCM5682933.1"/>
    </source>
</evidence>
<proteinExistence type="predicted"/>
<organism evidence="1 2">
    <name type="scientific">Caldimonas mangrovi</name>
    <dbReference type="NCBI Taxonomy" id="2944811"/>
    <lineage>
        <taxon>Bacteria</taxon>
        <taxon>Pseudomonadati</taxon>
        <taxon>Pseudomonadota</taxon>
        <taxon>Betaproteobacteria</taxon>
        <taxon>Burkholderiales</taxon>
        <taxon>Sphaerotilaceae</taxon>
        <taxon>Caldimonas</taxon>
    </lineage>
</organism>
<accession>A0ABT0YWF1</accession>
<dbReference type="RefSeq" id="WP_251781476.1">
    <property type="nucleotide sequence ID" value="NZ_JAMKFE010000027.1"/>
</dbReference>
<comment type="caution">
    <text evidence="1">The sequence shown here is derived from an EMBL/GenBank/DDBJ whole genome shotgun (WGS) entry which is preliminary data.</text>
</comment>
<dbReference type="Proteomes" id="UP001165541">
    <property type="component" value="Unassembled WGS sequence"/>
</dbReference>
<reference evidence="1" key="1">
    <citation type="submission" date="2022-05" db="EMBL/GenBank/DDBJ databases">
        <title>Schlegelella sp. nov., isolated from mangrove soil.</title>
        <authorList>
            <person name="Liu Y."/>
            <person name="Ge X."/>
            <person name="Liu W."/>
        </authorList>
    </citation>
    <scope>NUCLEOTIDE SEQUENCE</scope>
    <source>
        <strain evidence="1">S2-27</strain>
    </source>
</reference>
<gene>
    <name evidence="1" type="ORF">M8A51_25705</name>
</gene>